<gene>
    <name evidence="1" type="ORF">GIX10_10630</name>
</gene>
<feature type="non-terminal residue" evidence="1">
    <location>
        <position position="1"/>
    </location>
</feature>
<organism evidence="1 2">
    <name type="scientific">Acinetobacter faecalis</name>
    <dbReference type="NCBI Taxonomy" id="2665161"/>
    <lineage>
        <taxon>Bacteria</taxon>
        <taxon>Pseudomonadati</taxon>
        <taxon>Pseudomonadota</taxon>
        <taxon>Gammaproteobacteria</taxon>
        <taxon>Moraxellales</taxon>
        <taxon>Moraxellaceae</taxon>
        <taxon>Acinetobacter</taxon>
    </lineage>
</organism>
<dbReference type="AlphaFoldDB" id="A0A6L6GJE4"/>
<comment type="caution">
    <text evidence="1">The sequence shown here is derived from an EMBL/GenBank/DDBJ whole genome shotgun (WGS) entry which is preliminary data.</text>
</comment>
<evidence type="ECO:0000313" key="2">
    <source>
        <dbReference type="Proteomes" id="UP000473854"/>
    </source>
</evidence>
<protein>
    <submittedName>
        <fullName evidence="1">IS6 family transposase</fullName>
    </submittedName>
</protein>
<sequence>RAVDQRGHTIDFYLSARRNSKSASTDLRN</sequence>
<proteinExistence type="predicted"/>
<dbReference type="EMBL" id="WLYL01000036">
    <property type="protein sequence ID" value="MTD11874.1"/>
    <property type="molecule type" value="Genomic_DNA"/>
</dbReference>
<accession>A0A6L6GJE4</accession>
<dbReference type="Proteomes" id="UP000473854">
    <property type="component" value="Unassembled WGS sequence"/>
</dbReference>
<evidence type="ECO:0000313" key="1">
    <source>
        <dbReference type="EMBL" id="MTD11874.1"/>
    </source>
</evidence>
<reference evidence="1 2" key="1">
    <citation type="submission" date="2019-11" db="EMBL/GenBank/DDBJ databases">
        <authorList>
            <person name="An D."/>
        </authorList>
    </citation>
    <scope>NUCLEOTIDE SEQUENCE [LARGE SCALE GENOMIC DNA]</scope>
    <source>
        <strain evidence="1 2">YIM 103518</strain>
    </source>
</reference>
<name>A0A6L6GJE4_9GAMM</name>